<dbReference type="CDD" id="cd20653">
    <property type="entry name" value="CYP81"/>
    <property type="match status" value="1"/>
</dbReference>
<dbReference type="InterPro" id="IPR001128">
    <property type="entry name" value="Cyt_P450"/>
</dbReference>
<name>A0ABD3TV80_9LAMI</name>
<gene>
    <name evidence="16" type="ORF">ACJIZ3_025042</name>
</gene>
<comment type="catalytic activity">
    <reaction evidence="9">
        <text>(+)-pinoresinol + reduced [NADPH--hemoprotein reductase] + O2 = (+)-piperitol + oxidized [NADPH--hemoprotein reductase] + 2 H2O + H(+)</text>
        <dbReference type="Rhea" id="RHEA:56776"/>
        <dbReference type="Rhea" id="RHEA-COMP:11964"/>
        <dbReference type="Rhea" id="RHEA-COMP:11965"/>
        <dbReference type="ChEBI" id="CHEBI:40"/>
        <dbReference type="ChEBI" id="CHEBI:15377"/>
        <dbReference type="ChEBI" id="CHEBI:15378"/>
        <dbReference type="ChEBI" id="CHEBI:15379"/>
        <dbReference type="ChEBI" id="CHEBI:57618"/>
        <dbReference type="ChEBI" id="CHEBI:58210"/>
        <dbReference type="ChEBI" id="CHEBI:141003"/>
        <dbReference type="EC" id="1.14.19.74"/>
    </reaction>
    <physiologicalReaction direction="left-to-right" evidence="9">
        <dbReference type="Rhea" id="RHEA:56777"/>
    </physiologicalReaction>
</comment>
<evidence type="ECO:0000256" key="4">
    <source>
        <dbReference type="ARBA" id="ARBA00022723"/>
    </source>
</evidence>
<keyword evidence="6 13" id="KW-0408">Iron</keyword>
<keyword evidence="15" id="KW-1133">Transmembrane helix</keyword>
<dbReference type="GO" id="GO:0046872">
    <property type="term" value="F:metal ion binding"/>
    <property type="evidence" value="ECO:0007669"/>
    <property type="project" value="UniProtKB-KW"/>
</dbReference>
<evidence type="ECO:0000256" key="8">
    <source>
        <dbReference type="ARBA" id="ARBA00023136"/>
    </source>
</evidence>
<evidence type="ECO:0000256" key="14">
    <source>
        <dbReference type="RuleBase" id="RU000461"/>
    </source>
</evidence>
<evidence type="ECO:0000256" key="7">
    <source>
        <dbReference type="ARBA" id="ARBA00023033"/>
    </source>
</evidence>
<dbReference type="GO" id="GO:0016020">
    <property type="term" value="C:membrane"/>
    <property type="evidence" value="ECO:0007669"/>
    <property type="project" value="UniProtKB-SubCell"/>
</dbReference>
<evidence type="ECO:0000256" key="5">
    <source>
        <dbReference type="ARBA" id="ARBA00023002"/>
    </source>
</evidence>
<keyword evidence="4 13" id="KW-0479">Metal-binding</keyword>
<dbReference type="Gene3D" id="1.10.630.10">
    <property type="entry name" value="Cytochrome P450"/>
    <property type="match status" value="2"/>
</dbReference>
<evidence type="ECO:0000256" key="9">
    <source>
        <dbReference type="ARBA" id="ARBA00052022"/>
    </source>
</evidence>
<comment type="caution">
    <text evidence="16">The sequence shown here is derived from an EMBL/GenBank/DDBJ whole genome shotgun (WGS) entry which is preliminary data.</text>
</comment>
<keyword evidence="7 14" id="KW-0503">Monooxygenase</keyword>
<comment type="function">
    <text evidence="11">Involved in the biosynthesis of (+)-sesamin, a furofuran class lignan. Functions in a dual catalytic mode. Catalyzes the synthesis of (+)-sesamin from (+)- pinoresinol by formation of two successive methylenedioxy bridges on (+)-pinoresinol and (+)-piperitol, respectively.</text>
</comment>
<evidence type="ECO:0000256" key="1">
    <source>
        <dbReference type="ARBA" id="ARBA00004167"/>
    </source>
</evidence>
<evidence type="ECO:0000256" key="13">
    <source>
        <dbReference type="PIRSR" id="PIRSR602401-1"/>
    </source>
</evidence>
<dbReference type="InterPro" id="IPR036396">
    <property type="entry name" value="Cyt_P450_sf"/>
</dbReference>
<reference evidence="16 17" key="1">
    <citation type="submission" date="2024-12" db="EMBL/GenBank/DDBJ databases">
        <title>The unique morphological basis and parallel evolutionary history of personate flowers in Penstemon.</title>
        <authorList>
            <person name="Depatie T.H."/>
            <person name="Wessinger C.A."/>
        </authorList>
    </citation>
    <scope>NUCLEOTIDE SEQUENCE [LARGE SCALE GENOMIC DNA]</scope>
    <source>
        <strain evidence="16">WTNN_2</strain>
        <tissue evidence="16">Leaf</tissue>
    </source>
</reference>
<comment type="subcellular location">
    <subcellularLocation>
        <location evidence="1">Membrane</location>
        <topology evidence="1">Single-pass membrane protein</topology>
    </subcellularLocation>
</comment>
<organism evidence="16 17">
    <name type="scientific">Penstemon smallii</name>
    <dbReference type="NCBI Taxonomy" id="265156"/>
    <lineage>
        <taxon>Eukaryota</taxon>
        <taxon>Viridiplantae</taxon>
        <taxon>Streptophyta</taxon>
        <taxon>Embryophyta</taxon>
        <taxon>Tracheophyta</taxon>
        <taxon>Spermatophyta</taxon>
        <taxon>Magnoliopsida</taxon>
        <taxon>eudicotyledons</taxon>
        <taxon>Gunneridae</taxon>
        <taxon>Pentapetalae</taxon>
        <taxon>asterids</taxon>
        <taxon>lamiids</taxon>
        <taxon>Lamiales</taxon>
        <taxon>Plantaginaceae</taxon>
        <taxon>Cheloneae</taxon>
        <taxon>Penstemon</taxon>
    </lineage>
</organism>
<keyword evidence="5 14" id="KW-0560">Oxidoreductase</keyword>
<dbReference type="PRINTS" id="PR00463">
    <property type="entry name" value="EP450I"/>
</dbReference>
<dbReference type="PROSITE" id="PS00086">
    <property type="entry name" value="CYTOCHROME_P450"/>
    <property type="match status" value="1"/>
</dbReference>
<keyword evidence="8 15" id="KW-0472">Membrane</keyword>
<dbReference type="SUPFAM" id="SSF48264">
    <property type="entry name" value="Cytochrome P450"/>
    <property type="match status" value="2"/>
</dbReference>
<sequence length="643" mass="73749">MDVQWLLYLPLALALYIFTTHFLHKLRNLPPTPLLNLPFIGHLYLLKKPLHRTLAKISNTYGPVLLLQFGSRRILVVSSPSAAEDCFTKNDVVFANRPHLLAGKHIGYNYTTLAWSSYGDHWRNLRKISSVEILSTHRLQMLNRIRIDEVESMIRGLNRDSEQQRPVDMKKVFFELTINVVMNMIAGKRYYGENVEEGEEGKRFREIVIDTFRLGGSNIGDFLPVVKWLGVGGFEKRLVELQKRRDEFMQKLVEECKSRIAKKGGGETKTMIEMLLELQEKEPGYYKDQLIRSLMLEGRFIDMKSMFFDLTVNVMMRMIAGKRYYGENVEEVEEAKRFRQIVIDTFNLSGTNMEDFLPVVKWLGVGGNFEKRLVELQKRRDEFMQELVEECKRRICRINGGDQEVGSKSKTMIEILLELQEKEPDYYKDRLIKSLMLTLLAAGSDTSAGTMEWALSLLLNNPHVLKKAQIEIDNHIGYDRLIDESDIPDLPYLRSIVNETLRMYPAGPLLVPHESSEPCTVGGYRVPAGTMLLVNCWAIHNDPKNWEDARKFKPERFEGQEGSRDGFKWMPFGSGRRGCPGEGLAMRMLCFGLGSVIQCFDWERVGKDLVDMTEGGGLTMPKAKSLMAYCKARPSAAKLLSQI</sequence>
<feature type="transmembrane region" description="Helical" evidence="15">
    <location>
        <begin position="6"/>
        <end position="23"/>
    </location>
</feature>
<dbReference type="InterPro" id="IPR002401">
    <property type="entry name" value="Cyt_P450_E_grp-I"/>
</dbReference>
<evidence type="ECO:0000313" key="16">
    <source>
        <dbReference type="EMBL" id="KAL3840451.1"/>
    </source>
</evidence>
<dbReference type="Pfam" id="PF00067">
    <property type="entry name" value="p450"/>
    <property type="match status" value="2"/>
</dbReference>
<evidence type="ECO:0000256" key="6">
    <source>
        <dbReference type="ARBA" id="ARBA00023004"/>
    </source>
</evidence>
<dbReference type="PANTHER" id="PTHR47947">
    <property type="entry name" value="CYTOCHROME P450 82C3-RELATED"/>
    <property type="match status" value="1"/>
</dbReference>
<dbReference type="InterPro" id="IPR050651">
    <property type="entry name" value="Plant_Cytochrome_P450_Monoox"/>
</dbReference>
<protein>
    <recommendedName>
        <fullName evidence="12">(+)-piperitol/(+)-sesamin synthase</fullName>
        <ecNumber evidence="12">1.14.19.74</ecNumber>
    </recommendedName>
</protein>
<dbReference type="FunFam" id="1.10.630.10:FF:000023">
    <property type="entry name" value="Cytochrome P450 family protein"/>
    <property type="match status" value="1"/>
</dbReference>
<keyword evidence="17" id="KW-1185">Reference proteome</keyword>
<evidence type="ECO:0000256" key="11">
    <source>
        <dbReference type="ARBA" id="ARBA00056759"/>
    </source>
</evidence>
<comment type="similarity">
    <text evidence="2 14">Belongs to the cytochrome P450 family.</text>
</comment>
<dbReference type="EMBL" id="JBJXBP010000003">
    <property type="protein sequence ID" value="KAL3840451.1"/>
    <property type="molecule type" value="Genomic_DNA"/>
</dbReference>
<evidence type="ECO:0000256" key="15">
    <source>
        <dbReference type="SAM" id="Phobius"/>
    </source>
</evidence>
<dbReference type="PANTHER" id="PTHR47947:SF24">
    <property type="entry name" value="ISOFLAVONE 2'-HYDROXYLASE-LIKE"/>
    <property type="match status" value="1"/>
</dbReference>
<feature type="binding site" description="axial binding residue" evidence="13">
    <location>
        <position position="579"/>
    </location>
    <ligand>
        <name>heme</name>
        <dbReference type="ChEBI" id="CHEBI:30413"/>
    </ligand>
    <ligandPart>
        <name>Fe</name>
        <dbReference type="ChEBI" id="CHEBI:18248"/>
    </ligandPart>
</feature>
<evidence type="ECO:0000256" key="3">
    <source>
        <dbReference type="ARBA" id="ARBA00022617"/>
    </source>
</evidence>
<evidence type="ECO:0000256" key="2">
    <source>
        <dbReference type="ARBA" id="ARBA00010617"/>
    </source>
</evidence>
<proteinExistence type="inferred from homology"/>
<keyword evidence="15" id="KW-0812">Transmembrane</keyword>
<comment type="catalytic activity">
    <reaction evidence="10">
        <text>(+)-piperitol + reduced [NADPH--hemoprotein reductase] + O2 = (+)-sesamin + oxidized [NADPH--hemoprotein reductase] + 2 H2O + H(+)</text>
        <dbReference type="Rhea" id="RHEA:56780"/>
        <dbReference type="Rhea" id="RHEA-COMP:11964"/>
        <dbReference type="Rhea" id="RHEA-COMP:11965"/>
        <dbReference type="ChEBI" id="CHEBI:15377"/>
        <dbReference type="ChEBI" id="CHEBI:15378"/>
        <dbReference type="ChEBI" id="CHEBI:15379"/>
        <dbReference type="ChEBI" id="CHEBI:57618"/>
        <dbReference type="ChEBI" id="CHEBI:58210"/>
        <dbReference type="ChEBI" id="CHEBI:66470"/>
        <dbReference type="ChEBI" id="CHEBI:141003"/>
        <dbReference type="EC" id="1.14.19.74"/>
    </reaction>
    <physiologicalReaction direction="left-to-right" evidence="10">
        <dbReference type="Rhea" id="RHEA:56781"/>
    </physiologicalReaction>
</comment>
<accession>A0ABD3TV80</accession>
<evidence type="ECO:0000313" key="17">
    <source>
        <dbReference type="Proteomes" id="UP001634393"/>
    </source>
</evidence>
<comment type="cofactor">
    <cofactor evidence="13">
        <name>heme</name>
        <dbReference type="ChEBI" id="CHEBI:30413"/>
    </cofactor>
</comment>
<dbReference type="AlphaFoldDB" id="A0ABD3TV80"/>
<evidence type="ECO:0000256" key="12">
    <source>
        <dbReference type="ARBA" id="ARBA00066876"/>
    </source>
</evidence>
<dbReference type="EC" id="1.14.19.74" evidence="12"/>
<dbReference type="InterPro" id="IPR017972">
    <property type="entry name" value="Cyt_P450_CS"/>
</dbReference>
<keyword evidence="3 13" id="KW-0349">Heme</keyword>
<dbReference type="Proteomes" id="UP001634393">
    <property type="component" value="Unassembled WGS sequence"/>
</dbReference>
<dbReference type="PRINTS" id="PR00385">
    <property type="entry name" value="P450"/>
</dbReference>
<dbReference type="GO" id="GO:0102915">
    <property type="term" value="F:piperitol synthase activity"/>
    <property type="evidence" value="ECO:0007669"/>
    <property type="project" value="UniProtKB-EC"/>
</dbReference>
<evidence type="ECO:0000256" key="10">
    <source>
        <dbReference type="ARBA" id="ARBA00052057"/>
    </source>
</evidence>